<keyword evidence="2" id="KW-0004">4Fe-4S</keyword>
<dbReference type="Gene3D" id="1.10.1060.10">
    <property type="entry name" value="Alpha-helical ferredoxin"/>
    <property type="match status" value="1"/>
</dbReference>
<dbReference type="PROSITE" id="PS00198">
    <property type="entry name" value="4FE4S_FER_1"/>
    <property type="match status" value="1"/>
</dbReference>
<evidence type="ECO:0000313" key="9">
    <source>
        <dbReference type="EMBL" id="SNB51084.1"/>
    </source>
</evidence>
<gene>
    <name evidence="9" type="ORF">SAMN02746019_00020980</name>
</gene>
<dbReference type="Pfam" id="PF13183">
    <property type="entry name" value="Fer4_8"/>
    <property type="match status" value="1"/>
</dbReference>
<dbReference type="InterPro" id="IPR017896">
    <property type="entry name" value="4Fe4S_Fe-S-bd"/>
</dbReference>
<evidence type="ECO:0000256" key="4">
    <source>
        <dbReference type="ARBA" id="ARBA00022982"/>
    </source>
</evidence>
<evidence type="ECO:0000259" key="8">
    <source>
        <dbReference type="PROSITE" id="PS51379"/>
    </source>
</evidence>
<evidence type="ECO:0000256" key="1">
    <source>
        <dbReference type="ARBA" id="ARBA00022448"/>
    </source>
</evidence>
<dbReference type="InterPro" id="IPR017900">
    <property type="entry name" value="4Fe4S_Fe_S_CS"/>
</dbReference>
<sequence>MSELVQQAMAAFEKSLDRRLLAALEVCARCGICAESCHVFAAEPDFRNTPAAKAEAVRRFYRRHHDPIGRLFPWWVGAKDLTEADLDELAELAFGSCTLCRRCTMNCPMGVDTALIMRSARAMLTAAGKAPEMLVQLADAAIAREENLELFREFYIDQIRELERELQEQTGDPAARIPVEKEGAEILYVALSGAHTILPAAILFHAVGADWTLSMFEAANYGYFLADLQRAKAIARRIVEEARRLKVKEIVLAECGHAYTVLRWEAPNWFEDFPFRVRSIIEVAAEWIEQGRLPLDPSANPEPVTYHDSCNLGRNGGLLEEPRRILRAVVQDFREMNPNRAENFCCGGGAGLVAVPEWYEKRMRAGRRKVEQIRETGARIVVASCDNCRLQLGDLNDYYQLGVRVSGLMDLVVHAYLAARRGSPTRPAPIPTPAQVSVS</sequence>
<evidence type="ECO:0000313" key="10">
    <source>
        <dbReference type="Proteomes" id="UP000197025"/>
    </source>
</evidence>
<dbReference type="GO" id="GO:0016491">
    <property type="term" value="F:oxidoreductase activity"/>
    <property type="evidence" value="ECO:0007669"/>
    <property type="project" value="UniProtKB-ARBA"/>
</dbReference>
<dbReference type="PROSITE" id="PS51379">
    <property type="entry name" value="4FE4S_FER_2"/>
    <property type="match status" value="1"/>
</dbReference>
<keyword evidence="5" id="KW-0408">Iron</keyword>
<evidence type="ECO:0000256" key="6">
    <source>
        <dbReference type="ARBA" id="ARBA00023014"/>
    </source>
</evidence>
<keyword evidence="6" id="KW-0411">Iron-sulfur</keyword>
<evidence type="ECO:0000256" key="2">
    <source>
        <dbReference type="ARBA" id="ARBA00022485"/>
    </source>
</evidence>
<dbReference type="RefSeq" id="WP_159461500.1">
    <property type="nucleotide sequence ID" value="NZ_FYEK01000003.1"/>
</dbReference>
<evidence type="ECO:0000256" key="3">
    <source>
        <dbReference type="ARBA" id="ARBA00022723"/>
    </source>
</evidence>
<dbReference type="PANTHER" id="PTHR43551">
    <property type="entry name" value="FUMARATE REDUCTASE IRON-SULFUR SUBUNIT"/>
    <property type="match status" value="1"/>
</dbReference>
<keyword evidence="7" id="KW-0175">Coiled coil</keyword>
<organism evidence="9 10">
    <name type="scientific">Thermoflexus hugenholtzii JAD2</name>
    <dbReference type="NCBI Taxonomy" id="877466"/>
    <lineage>
        <taxon>Bacteria</taxon>
        <taxon>Bacillati</taxon>
        <taxon>Chloroflexota</taxon>
        <taxon>Thermoflexia</taxon>
        <taxon>Thermoflexales</taxon>
        <taxon>Thermoflexaceae</taxon>
        <taxon>Thermoflexus</taxon>
    </lineage>
</organism>
<dbReference type="Pfam" id="PF02754">
    <property type="entry name" value="CCG"/>
    <property type="match status" value="1"/>
</dbReference>
<dbReference type="InterPro" id="IPR009051">
    <property type="entry name" value="Helical_ferredxn"/>
</dbReference>
<name>A0A212PVT2_9CHLR</name>
<proteinExistence type="predicted"/>
<protein>
    <submittedName>
        <fullName evidence="9">Fe-S oxidoreductase</fullName>
    </submittedName>
</protein>
<keyword evidence="4" id="KW-0249">Electron transport</keyword>
<evidence type="ECO:0000256" key="5">
    <source>
        <dbReference type="ARBA" id="ARBA00023004"/>
    </source>
</evidence>
<reference evidence="10" key="1">
    <citation type="submission" date="2017-06" db="EMBL/GenBank/DDBJ databases">
        <authorList>
            <person name="Varghese N."/>
            <person name="Submissions S."/>
        </authorList>
    </citation>
    <scope>NUCLEOTIDE SEQUENCE [LARGE SCALE GENOMIC DNA]</scope>
    <source>
        <strain evidence="10">JAD2</strain>
    </source>
</reference>
<keyword evidence="1" id="KW-0813">Transport</keyword>
<dbReference type="GO" id="GO:0051539">
    <property type="term" value="F:4 iron, 4 sulfur cluster binding"/>
    <property type="evidence" value="ECO:0007669"/>
    <property type="project" value="UniProtKB-KW"/>
</dbReference>
<feature type="coiled-coil region" evidence="7">
    <location>
        <begin position="145"/>
        <end position="172"/>
    </location>
</feature>
<dbReference type="Proteomes" id="UP000197025">
    <property type="component" value="Unassembled WGS sequence"/>
</dbReference>
<dbReference type="EMBL" id="FYEK01000003">
    <property type="protein sequence ID" value="SNB51084.1"/>
    <property type="molecule type" value="Genomic_DNA"/>
</dbReference>
<keyword evidence="10" id="KW-1185">Reference proteome</keyword>
<dbReference type="PANTHER" id="PTHR43551:SF1">
    <property type="entry name" value="HETERODISULFIDE REDUCTASE"/>
    <property type="match status" value="1"/>
</dbReference>
<dbReference type="AlphaFoldDB" id="A0A212PVT2"/>
<dbReference type="OrthoDB" id="9786127at2"/>
<dbReference type="GO" id="GO:0046872">
    <property type="term" value="F:metal ion binding"/>
    <property type="evidence" value="ECO:0007669"/>
    <property type="project" value="UniProtKB-KW"/>
</dbReference>
<dbReference type="InterPro" id="IPR004017">
    <property type="entry name" value="Cys_rich_dom"/>
</dbReference>
<dbReference type="SUPFAM" id="SSF46548">
    <property type="entry name" value="alpha-helical ferredoxin"/>
    <property type="match status" value="1"/>
</dbReference>
<dbReference type="InParanoid" id="A0A212PVT2"/>
<accession>A0A212PVT2</accession>
<keyword evidence="3" id="KW-0479">Metal-binding</keyword>
<evidence type="ECO:0000256" key="7">
    <source>
        <dbReference type="SAM" id="Coils"/>
    </source>
</evidence>
<feature type="domain" description="4Fe-4S ferredoxin-type" evidence="8">
    <location>
        <begin position="18"/>
        <end position="47"/>
    </location>
</feature>